<feature type="region of interest" description="Disordered" evidence="2">
    <location>
        <begin position="568"/>
        <end position="833"/>
    </location>
</feature>
<feature type="compositionally biased region" description="Basic and acidic residues" evidence="2">
    <location>
        <begin position="612"/>
        <end position="656"/>
    </location>
</feature>
<accession>A0ABY1UPZ3</accession>
<reference evidence="4" key="1">
    <citation type="submission" date="2016-09" db="EMBL/GenBank/DDBJ databases">
        <authorList>
            <consortium name="Pathogen Informatics"/>
            <person name="Sun Q."/>
            <person name="Inoue M."/>
        </authorList>
    </citation>
    <scope>NUCLEOTIDE SEQUENCE</scope>
</reference>
<evidence type="ECO:0000256" key="1">
    <source>
        <dbReference type="SAM" id="Coils"/>
    </source>
</evidence>
<keyword evidence="5" id="KW-1185">Reference proteome</keyword>
<evidence type="ECO:0000313" key="5">
    <source>
        <dbReference type="Proteomes" id="UP000831156"/>
    </source>
</evidence>
<feature type="signal peptide" evidence="3">
    <location>
        <begin position="1"/>
        <end position="19"/>
    </location>
</feature>
<proteinExistence type="predicted"/>
<sequence length="1337" mass="158985">MKIIKGIIIYYCLVSLGESSNIPRNVPDKILNKSLTDTLNYNFNLDDVMGIFDKIFKNNVDDFKIEENNDIKNLEFRKYTFNEHNYDLLYESFRDYCLNEVVNNENCIKFLDVDNILNVFHDIDSVFHSRFYKEIKEVKSYIFEIIKLLNKSDDLSVKIKKTFDGIKSKKNMLLKSLDERFNTAVPIISYFEGMTYNLTKENNNINFYEMMVQYGNDLNSAVKNALVEYVYTYREVKNFQKKLEKYIEKNAKILSKMHRKIVLSIFYMIADMNKTTEKIDNLINKKVEEYEEWINKENVNFSRMISNLKYNVDFNIDDINSIIDTSKENLLKNNIDFINMSEYVTFHSPNKTINSIIHFLNNKYSKNVHIIFLYNEEYINLNFNMKEEKSEEPSSKIDLKLMNKSNFDHLDYIETTKYENILTSMKKENHSYFHLEKGDIDNLIDDLFVKYDDNNNNSPWIKEKSMDVKEGAKEGYTDLNDEITKYTEKMEKKIDNVTDDYIFKPTIKSYIEGVKNLFGNAIFQFNKYIYTFDKNYEDTSVNNETCDQIVDMSNKFEKDVYPEDIEEGEEIIDDENIEDEENNFKGDNKNVQEKELTEEKVHKKGNIDGQIEDMKENKERIDEVKDGDKNDVKDKDKNDVKEKDKNDLKDEDKSDVTDEDKNDVKEKDKNDLKDEHKSDVTDEHKSDVTDEDKNDVKDEDKNDLKDEDKSDIKDEDKSDIKDEDKSDVKDEDKSDVKDEDKNNVKDEDKSDVKDEDKSDVKDEDKSDVKDEDKSDVKDEDKNDVKDEDKIDVKDEDKNDVKDEDKSDVKDEDKNDVKDEDKSDVKDEDKNDEPTITSIEESIKLLNEKKKSNKIKLSNTVDDINEFENEFQSTYENDYENEYENEFEDEYKMLCENNCDGSNENKNNVLSIFESSNLKYLWRIPIINNLYNSCCKDKLENDNNENIQNINVFEVDEEEILKIYDNMDSIKYEDVTRWIKDNILYAVPDMNYILGALKSQKRYMNNVSSTRIGGTDSNSIHQNYFYDSFYGRDYLIMKSKGVHVETFLYPYFETLNMELNEAGICPWGNYYSCMEKYVKEHIKNKMIDDKILFVYIGTFKEEIFKLSRSKTADDLKKIHLKQFLDNEKEYDFFNNFMIKKYNEEYNFFENLKTHIVYHSRYKHLLMYGIDFNFHVSYFLKGDIQFLPLSYYYDSIIYFKVIFATSKYGYHEIVPIDDDIIKFGLLLSLDNKNKNVHYLISSEVKQDTNYDLMKNKIGVIKIYEVSYEMLNMQLINNKYKVNVTKNMRIILEKEVIFNNNQKKLLDYIDSFYDIMNKIMKNNMNLELYGKTFFVHVQRV</sequence>
<dbReference type="PANTHER" id="PTHR21723">
    <property type="entry name" value="RESISTANCE TO INHIBITORS OF CHOLINESTERASE PROTEIN 3 RIC3"/>
    <property type="match status" value="1"/>
</dbReference>
<feature type="compositionally biased region" description="Basic and acidic residues" evidence="2">
    <location>
        <begin position="662"/>
        <end position="688"/>
    </location>
</feature>
<gene>
    <name evidence="4" type="ORF">PGABG01_1131900</name>
</gene>
<keyword evidence="1" id="KW-0175">Coiled coil</keyword>
<evidence type="ECO:0000256" key="2">
    <source>
        <dbReference type="SAM" id="MobiDB-lite"/>
    </source>
</evidence>
<feature type="compositionally biased region" description="Basic and acidic residues" evidence="2">
    <location>
        <begin position="582"/>
        <end position="601"/>
    </location>
</feature>
<evidence type="ECO:0000313" key="4">
    <source>
        <dbReference type="EMBL" id="SOV15871.1"/>
    </source>
</evidence>
<keyword evidence="3" id="KW-0732">Signal</keyword>
<organism evidence="4 5">
    <name type="scientific">Plasmodium gaboni</name>
    <dbReference type="NCBI Taxonomy" id="647221"/>
    <lineage>
        <taxon>Eukaryota</taxon>
        <taxon>Sar</taxon>
        <taxon>Alveolata</taxon>
        <taxon>Apicomplexa</taxon>
        <taxon>Aconoidasida</taxon>
        <taxon>Haemosporida</taxon>
        <taxon>Plasmodiidae</taxon>
        <taxon>Plasmodium</taxon>
        <taxon>Plasmodium (Laverania)</taxon>
    </lineage>
</organism>
<dbReference type="PANTHER" id="PTHR21723:SF3">
    <property type="entry name" value="PROTEIN RIC-3"/>
    <property type="match status" value="1"/>
</dbReference>
<protein>
    <submittedName>
        <fullName evidence="4">Uncharacterized protein</fullName>
    </submittedName>
</protein>
<feature type="coiled-coil region" evidence="1">
    <location>
        <begin position="236"/>
        <end position="292"/>
    </location>
</feature>
<name>A0ABY1UPZ3_9APIC</name>
<dbReference type="InterPro" id="IPR026160">
    <property type="entry name" value="Ric3"/>
</dbReference>
<evidence type="ECO:0000256" key="3">
    <source>
        <dbReference type="SAM" id="SignalP"/>
    </source>
</evidence>
<dbReference type="Proteomes" id="UP000831156">
    <property type="component" value="Chromosome 11"/>
</dbReference>
<feature type="compositionally biased region" description="Acidic residues" evidence="2">
    <location>
        <begin position="568"/>
        <end position="581"/>
    </location>
</feature>
<dbReference type="EMBL" id="LT969434">
    <property type="protein sequence ID" value="SOV15871.1"/>
    <property type="molecule type" value="Genomic_DNA"/>
</dbReference>
<feature type="compositionally biased region" description="Basic and acidic residues" evidence="2">
    <location>
        <begin position="694"/>
        <end position="832"/>
    </location>
</feature>
<feature type="chain" id="PRO_5047547050" evidence="3">
    <location>
        <begin position="20"/>
        <end position="1337"/>
    </location>
</feature>